<dbReference type="SUPFAM" id="SSF50978">
    <property type="entry name" value="WD40 repeat-like"/>
    <property type="match status" value="2"/>
</dbReference>
<dbReference type="RefSeq" id="XP_013905040.1">
    <property type="nucleotide sequence ID" value="XM_014049586.1"/>
</dbReference>
<dbReference type="InterPro" id="IPR001680">
    <property type="entry name" value="WD40_rpt"/>
</dbReference>
<dbReference type="AlphaFoldDB" id="A0A0D2NNC3"/>
<feature type="domain" description="IFT122 first beta-propeller" evidence="9">
    <location>
        <begin position="144"/>
        <end position="242"/>
    </location>
</feature>
<feature type="domain" description="IFT122 second beta-propeller" evidence="8">
    <location>
        <begin position="247"/>
        <end position="507"/>
    </location>
</feature>
<evidence type="ECO:0000259" key="9">
    <source>
        <dbReference type="Pfam" id="PF23381"/>
    </source>
</evidence>
<keyword evidence="4" id="KW-0677">Repeat</keyword>
<evidence type="ECO:0000256" key="6">
    <source>
        <dbReference type="ARBA" id="ARBA00023273"/>
    </source>
</evidence>
<dbReference type="InterPro" id="IPR056153">
    <property type="entry name" value="Beta-prop_IFT122_1st"/>
</dbReference>
<evidence type="ECO:0000313" key="12">
    <source>
        <dbReference type="Proteomes" id="UP000054498"/>
    </source>
</evidence>
<feature type="domain" description="IFT122 first beta-propeller" evidence="9">
    <location>
        <begin position="12"/>
        <end position="141"/>
    </location>
</feature>
<dbReference type="GO" id="GO:0030991">
    <property type="term" value="C:intraciliary transport particle A"/>
    <property type="evidence" value="ECO:0007669"/>
    <property type="project" value="TreeGrafter"/>
</dbReference>
<keyword evidence="6" id="KW-0966">Cell projection</keyword>
<dbReference type="InterPro" id="IPR015943">
    <property type="entry name" value="WD40/YVTN_repeat-like_dom_sf"/>
</dbReference>
<dbReference type="GO" id="GO:1905515">
    <property type="term" value="P:non-motile cilium assembly"/>
    <property type="evidence" value="ECO:0007669"/>
    <property type="project" value="TreeGrafter"/>
</dbReference>
<dbReference type="InterPro" id="IPR056152">
    <property type="entry name" value="Beta-prop_IFT122_2nd"/>
</dbReference>
<dbReference type="InterPro" id="IPR036322">
    <property type="entry name" value="WD40_repeat_dom_sf"/>
</dbReference>
<name>A0A0D2NNC3_9CHLO</name>
<dbReference type="KEGG" id="mng:MNEG_1945"/>
<dbReference type="OrthoDB" id="10255582at2759"/>
<evidence type="ECO:0000256" key="5">
    <source>
        <dbReference type="ARBA" id="ARBA00023069"/>
    </source>
</evidence>
<keyword evidence="12" id="KW-1185">Reference proteome</keyword>
<dbReference type="Pfam" id="PF23381">
    <property type="entry name" value="Beta-prop_IFT122_1st"/>
    <property type="match status" value="2"/>
</dbReference>
<dbReference type="GO" id="GO:0035721">
    <property type="term" value="P:intraciliary retrograde transport"/>
    <property type="evidence" value="ECO:0007669"/>
    <property type="project" value="TreeGrafter"/>
</dbReference>
<keyword evidence="3 7" id="KW-0853">WD repeat</keyword>
<gene>
    <name evidence="11" type="ORF">MNEG_1945</name>
</gene>
<dbReference type="Gene3D" id="1.25.40.470">
    <property type="match status" value="1"/>
</dbReference>
<accession>A0A0D2NNC3</accession>
<dbReference type="GO" id="GO:0061512">
    <property type="term" value="P:protein localization to cilium"/>
    <property type="evidence" value="ECO:0007669"/>
    <property type="project" value="TreeGrafter"/>
</dbReference>
<evidence type="ECO:0000259" key="8">
    <source>
        <dbReference type="Pfam" id="PF23377"/>
    </source>
</evidence>
<feature type="repeat" description="WD" evidence="7">
    <location>
        <begin position="13"/>
        <end position="37"/>
    </location>
</feature>
<evidence type="ECO:0000256" key="4">
    <source>
        <dbReference type="ARBA" id="ARBA00022737"/>
    </source>
</evidence>
<dbReference type="Proteomes" id="UP000054498">
    <property type="component" value="Unassembled WGS sequence"/>
</dbReference>
<organism evidence="11 12">
    <name type="scientific">Monoraphidium neglectum</name>
    <dbReference type="NCBI Taxonomy" id="145388"/>
    <lineage>
        <taxon>Eukaryota</taxon>
        <taxon>Viridiplantae</taxon>
        <taxon>Chlorophyta</taxon>
        <taxon>core chlorophytes</taxon>
        <taxon>Chlorophyceae</taxon>
        <taxon>CS clade</taxon>
        <taxon>Sphaeropleales</taxon>
        <taxon>Selenastraceae</taxon>
        <taxon>Monoraphidium</taxon>
    </lineage>
</organism>
<dbReference type="GO" id="GO:0097730">
    <property type="term" value="C:non-motile cilium"/>
    <property type="evidence" value="ECO:0007669"/>
    <property type="project" value="TreeGrafter"/>
</dbReference>
<dbReference type="SMART" id="SM00320">
    <property type="entry name" value="WD40"/>
    <property type="match status" value="7"/>
</dbReference>
<evidence type="ECO:0000256" key="1">
    <source>
        <dbReference type="ARBA" id="ARBA00004138"/>
    </source>
</evidence>
<evidence type="ECO:0000256" key="7">
    <source>
        <dbReference type="PROSITE-ProRule" id="PRU00221"/>
    </source>
</evidence>
<dbReference type="STRING" id="145388.A0A0D2NNC3"/>
<feature type="domain" description="Intraflagellar transport protein 122 homolog TPR" evidence="10">
    <location>
        <begin position="514"/>
        <end position="633"/>
    </location>
</feature>
<keyword evidence="5" id="KW-0969">Cilium</keyword>
<evidence type="ECO:0000313" key="11">
    <source>
        <dbReference type="EMBL" id="KIZ06021.1"/>
    </source>
</evidence>
<dbReference type="GeneID" id="25734823"/>
<evidence type="ECO:0000256" key="2">
    <source>
        <dbReference type="ARBA" id="ARBA00019442"/>
    </source>
</evidence>
<sequence>MFATTCASGQGLVYCVAYAWNGKRFASGGADKTVIIWTSKGEGILKYTHGDSIQALAYNPATQQLASGTAGDLGLWSPEQKAVTKHKVQSKILCLSWTADGTLLAMGCYDGSVSVRDRAGSERAHFSAGATPAWSLAWSPQDQPILAVGLLDGRLRFFTSSGTQKHKDREMAGDPLSLAYFSEEYLLVGGTDKSIQMLTKEGVSLDSFPGRGSWIWRLAPRPGSNYVAVAYEDGSLAMIQIIFSTVHGLYGDRYAYRDAMTDVIIQHLITEQKVRIKCRDYVKKVAVYRDRVAVQLASRVVIYELAPAEAGVAVDDNDMQYRACAKINASWDCNLLVVASAHLVLCQDKQLQLYNFDGVKEREWSLDAVIRYIKVAGGPPKREALVVGLKNGQVVKVFVDNPFPIPLVHHSCGVRCLDVCPARTRLALVDEAGKVVVYDLETKAVVFEGENANSVAWNADCESMLCYSGGGALTIKTGDFPPHSQKMAGFVVGFKGSKVFCLQFASMQTIDVPQSASMFRYLGQKDWEGAYRTACLGVTDADWRALALAALQGSEVEVARRAFVRVRDLGAVELVDRVAAGLRGGLPQGLLAAEVMAWQGRYQEAARLYVNEGRLDKVLEMFSALRQFDEAKKWADEFARSGRAAGG</sequence>
<dbReference type="Pfam" id="PF25295">
    <property type="entry name" value="TPR_IFT122"/>
    <property type="match status" value="1"/>
</dbReference>
<dbReference type="InterPro" id="IPR057411">
    <property type="entry name" value="TPR_IFT122"/>
</dbReference>
<dbReference type="PANTHER" id="PTHR12764">
    <property type="entry name" value="WD REPEAT DOMAIN-RELATED"/>
    <property type="match status" value="1"/>
</dbReference>
<dbReference type="EMBL" id="KK100426">
    <property type="protein sequence ID" value="KIZ06021.1"/>
    <property type="molecule type" value="Genomic_DNA"/>
</dbReference>
<evidence type="ECO:0000259" key="10">
    <source>
        <dbReference type="Pfam" id="PF25295"/>
    </source>
</evidence>
<comment type="subcellular location">
    <subcellularLocation>
        <location evidence="1">Cell projection</location>
        <location evidence="1">Cilium</location>
    </subcellularLocation>
</comment>
<dbReference type="InterPro" id="IPR039857">
    <property type="entry name" value="Ift122/121"/>
</dbReference>
<evidence type="ECO:0000256" key="3">
    <source>
        <dbReference type="ARBA" id="ARBA00022574"/>
    </source>
</evidence>
<dbReference type="Gene3D" id="2.130.10.10">
    <property type="entry name" value="YVTN repeat-like/Quinoprotein amine dehydrogenase"/>
    <property type="match status" value="2"/>
</dbReference>
<protein>
    <recommendedName>
        <fullName evidence="2">Intraflagellar transport protein 122 homolog</fullName>
    </recommendedName>
</protein>
<dbReference type="PANTHER" id="PTHR12764:SF4">
    <property type="entry name" value="INTRAFLAGELLAR TRANSPORT PROTEIN 122 HOMOLOG"/>
    <property type="match status" value="1"/>
</dbReference>
<dbReference type="PROSITE" id="PS50082">
    <property type="entry name" value="WD_REPEATS_2"/>
    <property type="match status" value="1"/>
</dbReference>
<reference evidence="11 12" key="1">
    <citation type="journal article" date="2013" name="BMC Genomics">
        <title>Reconstruction of the lipid metabolism for the microalga Monoraphidium neglectum from its genome sequence reveals characteristics suitable for biofuel production.</title>
        <authorList>
            <person name="Bogen C."/>
            <person name="Al-Dilaimi A."/>
            <person name="Albersmeier A."/>
            <person name="Wichmann J."/>
            <person name="Grundmann M."/>
            <person name="Rupp O."/>
            <person name="Lauersen K.J."/>
            <person name="Blifernez-Klassen O."/>
            <person name="Kalinowski J."/>
            <person name="Goesmann A."/>
            <person name="Mussgnug J.H."/>
            <person name="Kruse O."/>
        </authorList>
    </citation>
    <scope>NUCLEOTIDE SEQUENCE [LARGE SCALE GENOMIC DNA]</scope>
    <source>
        <strain evidence="11 12">SAG 48.87</strain>
    </source>
</reference>
<dbReference type="Pfam" id="PF23377">
    <property type="entry name" value="Beta-prop_IFT122_2nd"/>
    <property type="match status" value="1"/>
</dbReference>
<proteinExistence type="predicted"/>